<organism evidence="1 2">
    <name type="scientific">Rhodococcus globerulus</name>
    <dbReference type="NCBI Taxonomy" id="33008"/>
    <lineage>
        <taxon>Bacteria</taxon>
        <taxon>Bacillati</taxon>
        <taxon>Actinomycetota</taxon>
        <taxon>Actinomycetes</taxon>
        <taxon>Mycobacteriales</taxon>
        <taxon>Nocardiaceae</taxon>
        <taxon>Rhodococcus</taxon>
    </lineage>
</organism>
<dbReference type="SUPFAM" id="SSF159245">
    <property type="entry name" value="AttH-like"/>
    <property type="match status" value="1"/>
</dbReference>
<sequence>MGQEMKPIDLDEYPVHQAPLSMARVASTDRNFYDRCYFNAHDRTGDVFLVTGLGVYPNLGVVDAFATVRTGDTQVAVRFSDAHDGASTKTEVGGYRVEVIKPLQTLRVVCEHEDLSFDMTWEGAFDSVLEEHHTLMSGPRAILDATRFAQVGSWSGTMSVRGTDIAVDPAVWTGSRDRSWGIRPVGEPDPAGRMGDEPPGGHWWTYVPLRFDDFALMIIVQESPDGYRTLSHATRTFPDGRVEQLGWPRTEIAYRPGTRHPESARIHLTTPAGEALVVDIDTIGFVALNVGAGYGGDSDWTHGEWRGRNWSSSSVYDLTDPAIVAKLPYGTIDHIARATCNGSEGWGMFEHAVMGRHDPSGFVGWLDMAK</sequence>
<protein>
    <submittedName>
        <fullName evidence="1">Uncharacterized protein</fullName>
    </submittedName>
</protein>
<proteinExistence type="predicted"/>
<name>A0ABU4C2M4_RHOGO</name>
<dbReference type="EMBL" id="JAWLKB010000023">
    <property type="protein sequence ID" value="MDV6270749.1"/>
    <property type="molecule type" value="Genomic_DNA"/>
</dbReference>
<accession>A0ABU4C2M4</accession>
<keyword evidence="2" id="KW-1185">Reference proteome</keyword>
<dbReference type="RefSeq" id="WP_257013191.1">
    <property type="nucleotide sequence ID" value="NZ_JAWLKB010000023.1"/>
</dbReference>
<comment type="caution">
    <text evidence="1">The sequence shown here is derived from an EMBL/GenBank/DDBJ whole genome shotgun (WGS) entry which is preliminary data.</text>
</comment>
<evidence type="ECO:0000313" key="1">
    <source>
        <dbReference type="EMBL" id="MDV6270749.1"/>
    </source>
</evidence>
<reference evidence="1 2" key="1">
    <citation type="submission" date="2023-10" db="EMBL/GenBank/DDBJ databases">
        <title>Development of a sustainable strategy for remediation of hydrocarbon-contaminated territories based on the waste exchange concept.</title>
        <authorList>
            <person name="Krivoruchko A."/>
        </authorList>
    </citation>
    <scope>NUCLEOTIDE SEQUENCE [LARGE SCALE GENOMIC DNA]</scope>
    <source>
        <strain evidence="1 2">IEGM 1203</strain>
    </source>
</reference>
<evidence type="ECO:0000313" key="2">
    <source>
        <dbReference type="Proteomes" id="UP001185927"/>
    </source>
</evidence>
<dbReference type="Proteomes" id="UP001185927">
    <property type="component" value="Unassembled WGS sequence"/>
</dbReference>
<gene>
    <name evidence="1" type="ORF">R3Q16_29395</name>
</gene>